<proteinExistence type="predicted"/>
<dbReference type="Proteomes" id="UP000054279">
    <property type="component" value="Unassembled WGS sequence"/>
</dbReference>
<evidence type="ECO:0000313" key="2">
    <source>
        <dbReference type="Proteomes" id="UP000054279"/>
    </source>
</evidence>
<keyword evidence="2" id="KW-1185">Reference proteome</keyword>
<dbReference type="EMBL" id="KN837108">
    <property type="protein sequence ID" value="KIJ46259.1"/>
    <property type="molecule type" value="Genomic_DNA"/>
</dbReference>
<evidence type="ECO:0000313" key="1">
    <source>
        <dbReference type="EMBL" id="KIJ46259.1"/>
    </source>
</evidence>
<gene>
    <name evidence="1" type="ORF">M422DRAFT_250306</name>
</gene>
<name>A0A0C9VGU9_SPHS4</name>
<dbReference type="HOGENOM" id="CLU_1769288_0_0_1"/>
<reference evidence="1 2" key="1">
    <citation type="submission" date="2014-06" db="EMBL/GenBank/DDBJ databases">
        <title>Evolutionary Origins and Diversification of the Mycorrhizal Mutualists.</title>
        <authorList>
            <consortium name="DOE Joint Genome Institute"/>
            <consortium name="Mycorrhizal Genomics Consortium"/>
            <person name="Kohler A."/>
            <person name="Kuo A."/>
            <person name="Nagy L.G."/>
            <person name="Floudas D."/>
            <person name="Copeland A."/>
            <person name="Barry K.W."/>
            <person name="Cichocki N."/>
            <person name="Veneault-Fourrey C."/>
            <person name="LaButti K."/>
            <person name="Lindquist E.A."/>
            <person name="Lipzen A."/>
            <person name="Lundell T."/>
            <person name="Morin E."/>
            <person name="Murat C."/>
            <person name="Riley R."/>
            <person name="Ohm R."/>
            <person name="Sun H."/>
            <person name="Tunlid A."/>
            <person name="Henrissat B."/>
            <person name="Grigoriev I.V."/>
            <person name="Hibbett D.S."/>
            <person name="Martin F."/>
        </authorList>
    </citation>
    <scope>NUCLEOTIDE SEQUENCE [LARGE SCALE GENOMIC DNA]</scope>
    <source>
        <strain evidence="1 2">SS14</strain>
    </source>
</reference>
<sequence length="147" mass="16808">MVEEGSREEDAQHAFQWSHCGKSGQHLTYVPPPNGYWQASPLFAGSTDPIRRWQTAAFSFYINADYAYCPFLQQLLPLQSHFITPSYNMPSTVTQIVSNMFLSCIRGHREISSDSTSYKQSHYDSNKKGVQIIDKAEMLDIEDCAWM</sequence>
<organism evidence="1 2">
    <name type="scientific">Sphaerobolus stellatus (strain SS14)</name>
    <dbReference type="NCBI Taxonomy" id="990650"/>
    <lineage>
        <taxon>Eukaryota</taxon>
        <taxon>Fungi</taxon>
        <taxon>Dikarya</taxon>
        <taxon>Basidiomycota</taxon>
        <taxon>Agaricomycotina</taxon>
        <taxon>Agaricomycetes</taxon>
        <taxon>Phallomycetidae</taxon>
        <taxon>Geastrales</taxon>
        <taxon>Sphaerobolaceae</taxon>
        <taxon>Sphaerobolus</taxon>
    </lineage>
</organism>
<accession>A0A0C9VGU9</accession>
<protein>
    <submittedName>
        <fullName evidence="1">Uncharacterized protein</fullName>
    </submittedName>
</protein>
<dbReference type="AlphaFoldDB" id="A0A0C9VGU9"/>